<dbReference type="PANTHER" id="PTHR30178">
    <property type="entry name" value="INNER MEMBRANE PROTEIN YAAH"/>
    <property type="match status" value="1"/>
</dbReference>
<dbReference type="Proteomes" id="UP000198553">
    <property type="component" value="Unassembled WGS sequence"/>
</dbReference>
<protein>
    <submittedName>
        <fullName evidence="7">Transcriptional regulator</fullName>
    </submittedName>
</protein>
<evidence type="ECO:0000256" key="1">
    <source>
        <dbReference type="ARBA" id="ARBA00004141"/>
    </source>
</evidence>
<gene>
    <name evidence="7" type="ORF">SAMN05192533_101109</name>
</gene>
<sequence length="216" mass="23185">MESQTTTQVKIQTADPSAIGLFGLAMVTLVASSQKLGITDGLSFVLPWAFFLGGIAQLFAATQDAKHNNTFGTTAFGAFGLFWFGVGTSWLIQLGFFGETLASNADPRQLGVAFVGYLIFSLFMTIGAMETHKVLFFIFVFIDFLFIGLALSSFGIFHEATHMLAAISELIIALLSFYGSAAAVLNTHFGQVVLPVGKPFGIFKKNVQTTATKKVA</sequence>
<organism evidence="7 8">
    <name type="scientific">Mesobacillus persicus</name>
    <dbReference type="NCBI Taxonomy" id="930146"/>
    <lineage>
        <taxon>Bacteria</taxon>
        <taxon>Bacillati</taxon>
        <taxon>Bacillota</taxon>
        <taxon>Bacilli</taxon>
        <taxon>Bacillales</taxon>
        <taxon>Bacillaceae</taxon>
        <taxon>Mesobacillus</taxon>
    </lineage>
</organism>
<evidence type="ECO:0000256" key="6">
    <source>
        <dbReference type="SAM" id="Phobius"/>
    </source>
</evidence>
<dbReference type="STRING" id="930146.SAMN05192533_101109"/>
<evidence type="ECO:0000256" key="3">
    <source>
        <dbReference type="ARBA" id="ARBA00022692"/>
    </source>
</evidence>
<dbReference type="NCBIfam" id="NF038013">
    <property type="entry name" value="AceTr_1"/>
    <property type="match status" value="1"/>
</dbReference>
<evidence type="ECO:0000256" key="4">
    <source>
        <dbReference type="ARBA" id="ARBA00022989"/>
    </source>
</evidence>
<feature type="transmembrane region" description="Helical" evidence="6">
    <location>
        <begin position="164"/>
        <end position="185"/>
    </location>
</feature>
<comment type="subcellular location">
    <subcellularLocation>
        <location evidence="1">Membrane</location>
        <topology evidence="1">Multi-pass membrane protein</topology>
    </subcellularLocation>
</comment>
<comment type="similarity">
    <text evidence="2">Belongs to the acetate uptake transporter (AceTr) (TC 2.A.96) family.</text>
</comment>
<keyword evidence="5 6" id="KW-0472">Membrane</keyword>
<dbReference type="RefSeq" id="WP_090740124.1">
    <property type="nucleotide sequence ID" value="NZ_FOBW01000001.1"/>
</dbReference>
<dbReference type="InterPro" id="IPR000791">
    <property type="entry name" value="Gpr1/Fun34/SatP-like"/>
</dbReference>
<dbReference type="AlphaFoldDB" id="A0A1H7VTE7"/>
<feature type="transmembrane region" description="Helical" evidence="6">
    <location>
        <begin position="44"/>
        <end position="62"/>
    </location>
</feature>
<evidence type="ECO:0000256" key="5">
    <source>
        <dbReference type="ARBA" id="ARBA00023136"/>
    </source>
</evidence>
<dbReference type="GO" id="GO:0016020">
    <property type="term" value="C:membrane"/>
    <property type="evidence" value="ECO:0007669"/>
    <property type="project" value="UniProtKB-SubCell"/>
</dbReference>
<dbReference type="OrthoDB" id="9787939at2"/>
<dbReference type="Pfam" id="PF01184">
    <property type="entry name" value="Gpr1_Fun34_YaaH"/>
    <property type="match status" value="1"/>
</dbReference>
<evidence type="ECO:0000313" key="7">
    <source>
        <dbReference type="EMBL" id="SEM12543.1"/>
    </source>
</evidence>
<keyword evidence="4 6" id="KW-1133">Transmembrane helix</keyword>
<evidence type="ECO:0000313" key="8">
    <source>
        <dbReference type="Proteomes" id="UP000198553"/>
    </source>
</evidence>
<keyword evidence="3 6" id="KW-0812">Transmembrane</keyword>
<name>A0A1H7VTE7_9BACI</name>
<reference evidence="8" key="1">
    <citation type="submission" date="2016-10" db="EMBL/GenBank/DDBJ databases">
        <authorList>
            <person name="Varghese N."/>
            <person name="Submissions S."/>
        </authorList>
    </citation>
    <scope>NUCLEOTIDE SEQUENCE [LARGE SCALE GENOMIC DNA]</scope>
    <source>
        <strain evidence="8">B48,IBRC-M 10115,DSM 25386,CECT 8001</strain>
    </source>
</reference>
<feature type="transmembrane region" description="Helical" evidence="6">
    <location>
        <begin position="110"/>
        <end position="129"/>
    </location>
</feature>
<feature type="transmembrane region" description="Helical" evidence="6">
    <location>
        <begin position="135"/>
        <end position="157"/>
    </location>
</feature>
<keyword evidence="8" id="KW-1185">Reference proteome</keyword>
<dbReference type="EMBL" id="FOBW01000001">
    <property type="protein sequence ID" value="SEM12543.1"/>
    <property type="molecule type" value="Genomic_DNA"/>
</dbReference>
<evidence type="ECO:0000256" key="2">
    <source>
        <dbReference type="ARBA" id="ARBA00005587"/>
    </source>
</evidence>
<dbReference type="InterPro" id="IPR047623">
    <property type="entry name" value="SatP"/>
</dbReference>
<dbReference type="PANTHER" id="PTHR30178:SF3">
    <property type="entry name" value="SUCCINATE-ACETATE_PROTON SYMPORTER SATP"/>
    <property type="match status" value="1"/>
</dbReference>
<proteinExistence type="inferred from homology"/>
<feature type="transmembrane region" description="Helical" evidence="6">
    <location>
        <begin position="74"/>
        <end position="98"/>
    </location>
</feature>
<accession>A0A1H7VTE7</accession>